<dbReference type="EMBL" id="CP019082">
    <property type="protein sequence ID" value="APW58640.1"/>
    <property type="molecule type" value="Genomic_DNA"/>
</dbReference>
<gene>
    <name evidence="1" type="ORF">BSF38_00038</name>
</gene>
<keyword evidence="2" id="KW-1185">Reference proteome</keyword>
<name>A0A1U7CI69_9BACT</name>
<dbReference type="KEGG" id="pbor:BSF38_00038"/>
<protein>
    <submittedName>
        <fullName evidence="1">Uncharacterized protein</fullName>
    </submittedName>
</protein>
<dbReference type="AlphaFoldDB" id="A0A1U7CI69"/>
<proteinExistence type="predicted"/>
<sequence>MPDAGRYEAALAAAIAILHELAARPELERPARLSIVTFTILDAMNRLQEQQPCALRLDRLAEGTITSGSR</sequence>
<evidence type="ECO:0000313" key="1">
    <source>
        <dbReference type="EMBL" id="APW58640.1"/>
    </source>
</evidence>
<reference evidence="2" key="1">
    <citation type="submission" date="2016-12" db="EMBL/GenBank/DDBJ databases">
        <title>Comparative genomics of four Isosphaeraceae planctomycetes: a common pool of plasmids and glycoside hydrolase genes.</title>
        <authorList>
            <person name="Ivanova A."/>
        </authorList>
    </citation>
    <scope>NUCLEOTIDE SEQUENCE [LARGE SCALE GENOMIC DNA]</scope>
    <source>
        <strain evidence="2">PX4</strain>
    </source>
</reference>
<dbReference type="Proteomes" id="UP000186309">
    <property type="component" value="Chromosome"/>
</dbReference>
<dbReference type="STRING" id="1387353.BSF38_00038"/>
<organism evidence="1 2">
    <name type="scientific">Paludisphaera borealis</name>
    <dbReference type="NCBI Taxonomy" id="1387353"/>
    <lineage>
        <taxon>Bacteria</taxon>
        <taxon>Pseudomonadati</taxon>
        <taxon>Planctomycetota</taxon>
        <taxon>Planctomycetia</taxon>
        <taxon>Isosphaerales</taxon>
        <taxon>Isosphaeraceae</taxon>
        <taxon>Paludisphaera</taxon>
    </lineage>
</organism>
<evidence type="ECO:0000313" key="2">
    <source>
        <dbReference type="Proteomes" id="UP000186309"/>
    </source>
</evidence>
<dbReference type="RefSeq" id="WP_076342926.1">
    <property type="nucleotide sequence ID" value="NZ_CP019082.1"/>
</dbReference>
<accession>A0A1U7CI69</accession>